<reference evidence="2 3" key="1">
    <citation type="submission" date="2019-02" db="EMBL/GenBank/DDBJ databases">
        <title>Deep-cultivation of Planctomycetes and their phenomic and genomic characterization uncovers novel biology.</title>
        <authorList>
            <person name="Wiegand S."/>
            <person name="Jogler M."/>
            <person name="Boedeker C."/>
            <person name="Pinto D."/>
            <person name="Vollmers J."/>
            <person name="Rivas-Marin E."/>
            <person name="Kohn T."/>
            <person name="Peeters S.H."/>
            <person name="Heuer A."/>
            <person name="Rast P."/>
            <person name="Oberbeckmann S."/>
            <person name="Bunk B."/>
            <person name="Jeske O."/>
            <person name="Meyerdierks A."/>
            <person name="Storesund J.E."/>
            <person name="Kallscheuer N."/>
            <person name="Luecker S."/>
            <person name="Lage O.M."/>
            <person name="Pohl T."/>
            <person name="Merkel B.J."/>
            <person name="Hornburger P."/>
            <person name="Mueller R.-W."/>
            <person name="Bruemmer F."/>
            <person name="Labrenz M."/>
            <person name="Spormann A.M."/>
            <person name="Op Den Camp H."/>
            <person name="Overmann J."/>
            <person name="Amann R."/>
            <person name="Jetten M.S.M."/>
            <person name="Mascher T."/>
            <person name="Medema M.H."/>
            <person name="Devos D.P."/>
            <person name="Kaster A.-K."/>
            <person name="Ovreas L."/>
            <person name="Rohde M."/>
            <person name="Galperin M.Y."/>
            <person name="Jogler C."/>
        </authorList>
    </citation>
    <scope>NUCLEOTIDE SEQUENCE [LARGE SCALE GENOMIC DNA]</scope>
    <source>
        <strain evidence="2 3">Pla52n</strain>
    </source>
</reference>
<proteinExistence type="predicted"/>
<name>A0A5C6ARF4_9BACT</name>
<keyword evidence="3" id="KW-1185">Reference proteome</keyword>
<evidence type="ECO:0000313" key="2">
    <source>
        <dbReference type="EMBL" id="TWU02310.1"/>
    </source>
</evidence>
<feature type="region of interest" description="Disordered" evidence="1">
    <location>
        <begin position="42"/>
        <end position="69"/>
    </location>
</feature>
<organism evidence="2 3">
    <name type="scientific">Stieleria varia</name>
    <dbReference type="NCBI Taxonomy" id="2528005"/>
    <lineage>
        <taxon>Bacteria</taxon>
        <taxon>Pseudomonadati</taxon>
        <taxon>Planctomycetota</taxon>
        <taxon>Planctomycetia</taxon>
        <taxon>Pirellulales</taxon>
        <taxon>Pirellulaceae</taxon>
        <taxon>Stieleria</taxon>
    </lineage>
</organism>
<evidence type="ECO:0000313" key="3">
    <source>
        <dbReference type="Proteomes" id="UP000320176"/>
    </source>
</evidence>
<protein>
    <submittedName>
        <fullName evidence="2">Uncharacterized protein</fullName>
    </submittedName>
</protein>
<accession>A0A5C6ARF4</accession>
<dbReference type="Proteomes" id="UP000320176">
    <property type="component" value="Unassembled WGS sequence"/>
</dbReference>
<comment type="caution">
    <text evidence="2">The sequence shown here is derived from an EMBL/GenBank/DDBJ whole genome shotgun (WGS) entry which is preliminary data.</text>
</comment>
<gene>
    <name evidence="2" type="ORF">Pla52n_33600</name>
</gene>
<dbReference type="AlphaFoldDB" id="A0A5C6ARF4"/>
<evidence type="ECO:0000256" key="1">
    <source>
        <dbReference type="SAM" id="MobiDB-lite"/>
    </source>
</evidence>
<sequence>MTRSESRRESGYGGVHDSVVASGKPDWPAIWYAKLRRHGHLETPESGRGAAGVSKAKTMGRVPAFGRGV</sequence>
<dbReference type="EMBL" id="SJPN01000004">
    <property type="protein sequence ID" value="TWU02310.1"/>
    <property type="molecule type" value="Genomic_DNA"/>
</dbReference>